<organism evidence="2 3">
    <name type="scientific">Sphingobacterium allocomposti</name>
    <dbReference type="NCBI Taxonomy" id="415956"/>
    <lineage>
        <taxon>Bacteria</taxon>
        <taxon>Pseudomonadati</taxon>
        <taxon>Bacteroidota</taxon>
        <taxon>Sphingobacteriia</taxon>
        <taxon>Sphingobacteriales</taxon>
        <taxon>Sphingobacteriaceae</taxon>
        <taxon>Sphingobacterium</taxon>
    </lineage>
</organism>
<evidence type="ECO:0000313" key="3">
    <source>
        <dbReference type="Proteomes" id="UP000325105"/>
    </source>
</evidence>
<dbReference type="Pfam" id="PF12893">
    <property type="entry name" value="Lumazine_bd_2"/>
    <property type="match status" value="1"/>
</dbReference>
<dbReference type="Proteomes" id="UP000325105">
    <property type="component" value="Unassembled WGS sequence"/>
</dbReference>
<evidence type="ECO:0000313" key="2">
    <source>
        <dbReference type="EMBL" id="TYP89329.1"/>
    </source>
</evidence>
<protein>
    <submittedName>
        <fullName evidence="2">Putative lumazine-binding protein</fullName>
    </submittedName>
</protein>
<keyword evidence="1" id="KW-0732">Signal</keyword>
<name>A0A5S5D3U8_9SPHI</name>
<dbReference type="EMBL" id="VNHX01000028">
    <property type="protein sequence ID" value="TYP89329.1"/>
    <property type="molecule type" value="Genomic_DNA"/>
</dbReference>
<proteinExistence type="predicted"/>
<dbReference type="OrthoDB" id="764454at2"/>
<sequence length="144" mass="16103">MKTTFKTIAAALIMVTSFSSFAAVKIDPLKNVESGKVIHTYLEATTLGTTVLNELLFADDFEYRNANNNSRVGKKEYVKFLKANKGIQYNCESSYEILSQDGKVCVAKAVMTFDNFTRVDYITLTQEKEGWKVSAVETTYPAVN</sequence>
<comment type="caution">
    <text evidence="2">The sequence shown here is derived from an EMBL/GenBank/DDBJ whole genome shotgun (WGS) entry which is preliminary data.</text>
</comment>
<evidence type="ECO:0000256" key="1">
    <source>
        <dbReference type="SAM" id="SignalP"/>
    </source>
</evidence>
<feature type="chain" id="PRO_5024364701" evidence="1">
    <location>
        <begin position="23"/>
        <end position="144"/>
    </location>
</feature>
<feature type="signal peptide" evidence="1">
    <location>
        <begin position="1"/>
        <end position="22"/>
    </location>
</feature>
<dbReference type="SUPFAM" id="SSF54427">
    <property type="entry name" value="NTF2-like"/>
    <property type="match status" value="1"/>
</dbReference>
<reference evidence="2 3" key="1">
    <citation type="submission" date="2019-07" db="EMBL/GenBank/DDBJ databases">
        <title>Genomic Encyclopedia of Archaeal and Bacterial Type Strains, Phase II (KMG-II): from individual species to whole genera.</title>
        <authorList>
            <person name="Goeker M."/>
        </authorList>
    </citation>
    <scope>NUCLEOTIDE SEQUENCE [LARGE SCALE GENOMIC DNA]</scope>
    <source>
        <strain evidence="2 3">DSM 18850</strain>
    </source>
</reference>
<dbReference type="RefSeq" id="WP_148910114.1">
    <property type="nucleotide sequence ID" value="NZ_VNHX01000028.1"/>
</dbReference>
<gene>
    <name evidence="2" type="ORF">BC792_12848</name>
</gene>
<dbReference type="InterPro" id="IPR032710">
    <property type="entry name" value="NTF2-like_dom_sf"/>
</dbReference>
<accession>A0A5S5D3U8</accession>
<dbReference type="Gene3D" id="3.10.450.50">
    <property type="match status" value="1"/>
</dbReference>
<dbReference type="InterPro" id="IPR039437">
    <property type="entry name" value="FrzH/put_lumazine-bd"/>
</dbReference>
<keyword evidence="3" id="KW-1185">Reference proteome</keyword>
<dbReference type="AlphaFoldDB" id="A0A5S5D3U8"/>